<accession>A0A815FZF3</accession>
<name>A0A815FZF3_9BILA</name>
<dbReference type="EMBL" id="CAJNOL010004645">
    <property type="protein sequence ID" value="CAF1592137.1"/>
    <property type="molecule type" value="Genomic_DNA"/>
</dbReference>
<evidence type="ECO:0000313" key="2">
    <source>
        <dbReference type="EMBL" id="CAF1592137.1"/>
    </source>
</evidence>
<proteinExistence type="predicted"/>
<reference evidence="1" key="1">
    <citation type="submission" date="2021-02" db="EMBL/GenBank/DDBJ databases">
        <authorList>
            <person name="Nowell W R."/>
        </authorList>
    </citation>
    <scope>NUCLEOTIDE SEQUENCE</scope>
</reference>
<evidence type="ECO:0000313" key="3">
    <source>
        <dbReference type="Proteomes" id="UP000663854"/>
    </source>
</evidence>
<dbReference type="AlphaFoldDB" id="A0A815FZF3"/>
<sequence length="571" mass="67083">MPYAIRAKLKLLITGNEKEQLEQNDLCRFFNNLSTNSNNTIITRNSETRFVKHFDRDRLSEYGRKTTIQLIQPYYELDQFLIFIEKNLPLLKSLENRYLTNNKNDTTIRYLFLERIHYNLLSQWQLSDVIRSSIQTWDDIVTNRSLFLDVLDELIGGPRMIFSSRLKATEFDPLLIDYKVQSLLDMSYCALRQHNFKLALTKLNETHHCLDLCQNSLIKSIYWNEIYCDVHLKCHPIQSSTSTLSNLLSTSVVKEFKKMEIKISSLKIIDQQTAQLNSNYIQLNSQFCRTVIDFLFTQSQEMYLYSLENNNNQIQQTDQLIYELFNKCIHILKENIEKQETDLQNLSVKNILSRDYNDLVSICDDYLRRYENNENENSLLTNLFNGDNGNNIAELIVKSVLLSMKYDSNEGVKCFSRLLQIVDFSKELFHLLTNDLNIKDINKLQEHLIKFKQILFSDIINLDETNDEQLILSNTQDNNDIDDNTVLKPKITSIRILFKNAVEKEFNDIFDKLSIRELEIPGQYTINAREDIRQDQRIEALFSIMNDLYDNDPNCNQSNSAHIAVRTYKGN</sequence>
<evidence type="ECO:0000313" key="1">
    <source>
        <dbReference type="EMBL" id="CAF1331910.1"/>
    </source>
</evidence>
<protein>
    <submittedName>
        <fullName evidence="1">Uncharacterized protein</fullName>
    </submittedName>
</protein>
<comment type="caution">
    <text evidence="1">The sequence shown here is derived from an EMBL/GenBank/DDBJ whole genome shotgun (WGS) entry which is preliminary data.</text>
</comment>
<dbReference type="EMBL" id="CAJNOH010003319">
    <property type="protein sequence ID" value="CAF1331910.1"/>
    <property type="molecule type" value="Genomic_DNA"/>
</dbReference>
<dbReference type="Proteomes" id="UP000663854">
    <property type="component" value="Unassembled WGS sequence"/>
</dbReference>
<dbReference type="Proteomes" id="UP000663870">
    <property type="component" value="Unassembled WGS sequence"/>
</dbReference>
<keyword evidence="4" id="KW-1185">Reference proteome</keyword>
<evidence type="ECO:0000313" key="4">
    <source>
        <dbReference type="Proteomes" id="UP000663870"/>
    </source>
</evidence>
<organism evidence="1 3">
    <name type="scientific">Rotaria sordida</name>
    <dbReference type="NCBI Taxonomy" id="392033"/>
    <lineage>
        <taxon>Eukaryota</taxon>
        <taxon>Metazoa</taxon>
        <taxon>Spiralia</taxon>
        <taxon>Gnathifera</taxon>
        <taxon>Rotifera</taxon>
        <taxon>Eurotatoria</taxon>
        <taxon>Bdelloidea</taxon>
        <taxon>Philodinida</taxon>
        <taxon>Philodinidae</taxon>
        <taxon>Rotaria</taxon>
    </lineage>
</organism>
<gene>
    <name evidence="2" type="ORF">JXQ802_LOCUS47351</name>
    <name evidence="1" type="ORF">PYM288_LOCUS31451</name>
</gene>